<dbReference type="InterPro" id="IPR006067">
    <property type="entry name" value="NO2/SO3_Rdtase_4Fe4S_dom"/>
</dbReference>
<dbReference type="OrthoDB" id="9800558at2"/>
<dbReference type="Pfam" id="PF01077">
    <property type="entry name" value="NIR_SIR"/>
    <property type="match status" value="1"/>
</dbReference>
<dbReference type="STRING" id="59843.A3958_08320"/>
<dbReference type="GO" id="GO:0016491">
    <property type="term" value="F:oxidoreductase activity"/>
    <property type="evidence" value="ECO:0007669"/>
    <property type="project" value="InterPro"/>
</dbReference>
<sequence length="214" mass="23325">MASQKFAVTPGFEVGGTLFRPQQLAVLGSIVGEDARIEMTTFKQLYVEMDEERAEEAKAKLVAAGLQVHPAGFVSKSLITCNFCRGAEDSGLDVAAMLDEVISDHPVPNPLKIGYAGCALGTSEPLLKDIAVIKMRDAFDLYVGGEPRGLKAALAKPLHTDLKAEQLAPIILKLITIYQENGKKKEKFSRFVDRMTLDYLQEATLHERMDTAAG</sequence>
<dbReference type="Gene3D" id="3.30.413.10">
    <property type="entry name" value="Sulfite Reductase Hemoprotein, domain 1"/>
    <property type="match status" value="1"/>
</dbReference>
<proteinExistence type="predicted"/>
<dbReference type="AlphaFoldDB" id="A0A163IL75"/>
<evidence type="ECO:0000256" key="1">
    <source>
        <dbReference type="ARBA" id="ARBA00022723"/>
    </source>
</evidence>
<accession>A0A163IL75</accession>
<dbReference type="KEGG" id="pglu:A3958_08320"/>
<evidence type="ECO:0000259" key="4">
    <source>
        <dbReference type="Pfam" id="PF01077"/>
    </source>
</evidence>
<dbReference type="EMBL" id="LWMH01000001">
    <property type="protein sequence ID" value="KZS46010.1"/>
    <property type="molecule type" value="Genomic_DNA"/>
</dbReference>
<evidence type="ECO:0000313" key="6">
    <source>
        <dbReference type="Proteomes" id="UP000076796"/>
    </source>
</evidence>
<dbReference type="GO" id="GO:0051536">
    <property type="term" value="F:iron-sulfur cluster binding"/>
    <property type="evidence" value="ECO:0007669"/>
    <property type="project" value="UniProtKB-KW"/>
</dbReference>
<dbReference type="SUPFAM" id="SSF56014">
    <property type="entry name" value="Nitrite and sulphite reductase 4Fe-4S domain-like"/>
    <property type="match status" value="1"/>
</dbReference>
<keyword evidence="1" id="KW-0479">Metal-binding</keyword>
<gene>
    <name evidence="5" type="ORF">AWU65_08800</name>
</gene>
<reference evidence="5" key="1">
    <citation type="journal article" date="2016" name="Genome Announc.">
        <title>Draft genomes of two strains of Paenibacillus glucanolyticus with capability to degrade lignocellulose.</title>
        <authorList>
            <person name="Mathews S.L."/>
            <person name="Pawlak J."/>
            <person name="Grunden A.M."/>
        </authorList>
    </citation>
    <scope>NUCLEOTIDE SEQUENCE [LARGE SCALE GENOMIC DNA]</scope>
    <source>
        <strain evidence="5">SLM1</strain>
    </source>
</reference>
<organism evidence="5 6">
    <name type="scientific">Paenibacillus glucanolyticus</name>
    <dbReference type="NCBI Taxonomy" id="59843"/>
    <lineage>
        <taxon>Bacteria</taxon>
        <taxon>Bacillati</taxon>
        <taxon>Bacillota</taxon>
        <taxon>Bacilli</taxon>
        <taxon>Bacillales</taxon>
        <taxon>Paenibacillaceae</taxon>
        <taxon>Paenibacillus</taxon>
    </lineage>
</organism>
<protein>
    <submittedName>
        <fullName evidence="5">Nitrite reductase</fullName>
    </submittedName>
</protein>
<keyword evidence="6" id="KW-1185">Reference proteome</keyword>
<dbReference type="GO" id="GO:0020037">
    <property type="term" value="F:heme binding"/>
    <property type="evidence" value="ECO:0007669"/>
    <property type="project" value="InterPro"/>
</dbReference>
<dbReference type="GO" id="GO:0046872">
    <property type="term" value="F:metal ion binding"/>
    <property type="evidence" value="ECO:0007669"/>
    <property type="project" value="UniProtKB-KW"/>
</dbReference>
<dbReference type="InterPro" id="IPR045854">
    <property type="entry name" value="NO2/SO3_Rdtase_4Fe4S_sf"/>
</dbReference>
<evidence type="ECO:0000256" key="3">
    <source>
        <dbReference type="ARBA" id="ARBA00023014"/>
    </source>
</evidence>
<feature type="domain" description="Nitrite/sulphite reductase 4Fe-4S" evidence="4">
    <location>
        <begin position="100"/>
        <end position="209"/>
    </location>
</feature>
<keyword evidence="3" id="KW-0411">Iron-sulfur</keyword>
<evidence type="ECO:0000256" key="2">
    <source>
        <dbReference type="ARBA" id="ARBA00023004"/>
    </source>
</evidence>
<evidence type="ECO:0000313" key="5">
    <source>
        <dbReference type="EMBL" id="KZS46010.1"/>
    </source>
</evidence>
<dbReference type="RefSeq" id="WP_006207107.1">
    <property type="nucleotide sequence ID" value="NZ_CBCSBX010000007.1"/>
</dbReference>
<comment type="caution">
    <text evidence="5">The sequence shown here is derived from an EMBL/GenBank/DDBJ whole genome shotgun (WGS) entry which is preliminary data.</text>
</comment>
<dbReference type="GeneID" id="97552592"/>
<keyword evidence="2" id="KW-0408">Iron</keyword>
<dbReference type="Proteomes" id="UP000076796">
    <property type="component" value="Unassembled WGS sequence"/>
</dbReference>
<name>A0A163IL75_9BACL</name>